<sequence length="97" mass="11106">MTTAFSNTQVEYKRKSALLEKILSTQIDIISISNGTYDFNKQFIYPPIEWGHGPFIKDVTPLAKKYPEIIFNIAGNIWDIRKIPSDIPDNLSFSIAR</sequence>
<evidence type="ECO:0000313" key="1">
    <source>
        <dbReference type="EMBL" id="GAI56370.1"/>
    </source>
</evidence>
<feature type="non-terminal residue" evidence="1">
    <location>
        <position position="97"/>
    </location>
</feature>
<gene>
    <name evidence="1" type="ORF">S06H3_63396</name>
</gene>
<comment type="caution">
    <text evidence="1">The sequence shown here is derived from an EMBL/GenBank/DDBJ whole genome shotgun (WGS) entry which is preliminary data.</text>
</comment>
<dbReference type="AlphaFoldDB" id="X1QZU0"/>
<organism evidence="1">
    <name type="scientific">marine sediment metagenome</name>
    <dbReference type="NCBI Taxonomy" id="412755"/>
    <lineage>
        <taxon>unclassified sequences</taxon>
        <taxon>metagenomes</taxon>
        <taxon>ecological metagenomes</taxon>
    </lineage>
</organism>
<name>X1QZU0_9ZZZZ</name>
<reference evidence="1" key="1">
    <citation type="journal article" date="2014" name="Front. Microbiol.">
        <title>High frequency of phylogenetically diverse reductive dehalogenase-homologous genes in deep subseafloor sedimentary metagenomes.</title>
        <authorList>
            <person name="Kawai M."/>
            <person name="Futagami T."/>
            <person name="Toyoda A."/>
            <person name="Takaki Y."/>
            <person name="Nishi S."/>
            <person name="Hori S."/>
            <person name="Arai W."/>
            <person name="Tsubouchi T."/>
            <person name="Morono Y."/>
            <person name="Uchiyama I."/>
            <person name="Ito T."/>
            <person name="Fujiyama A."/>
            <person name="Inagaki F."/>
            <person name="Takami H."/>
        </authorList>
    </citation>
    <scope>NUCLEOTIDE SEQUENCE</scope>
    <source>
        <strain evidence="1">Expedition CK06-06</strain>
    </source>
</reference>
<proteinExistence type="predicted"/>
<accession>X1QZU0</accession>
<protein>
    <submittedName>
        <fullName evidence="1">Uncharacterized protein</fullName>
    </submittedName>
</protein>
<dbReference type="EMBL" id="BARV01042042">
    <property type="protein sequence ID" value="GAI56370.1"/>
    <property type="molecule type" value="Genomic_DNA"/>
</dbReference>